<gene>
    <name evidence="1" type="ORF">IWW38_006245</name>
</gene>
<name>A0ACC1LTT7_9FUNG</name>
<evidence type="ECO:0000313" key="1">
    <source>
        <dbReference type="EMBL" id="KAJ2878778.1"/>
    </source>
</evidence>
<sequence>MTSPDSKSLNDLDAKHYPLKCKLREIRVPYTTTTTASDLAKIDMLIAILCPKLVHVDIAPKLCNSFSREIAWGAFDRPFAPYAESI</sequence>
<dbReference type="EMBL" id="JANBVB010003463">
    <property type="protein sequence ID" value="KAJ2878778.1"/>
    <property type="molecule type" value="Genomic_DNA"/>
</dbReference>
<accession>A0ACC1LTT7</accession>
<protein>
    <submittedName>
        <fullName evidence="1">Uncharacterized protein</fullName>
    </submittedName>
</protein>
<evidence type="ECO:0000313" key="2">
    <source>
        <dbReference type="Proteomes" id="UP001139981"/>
    </source>
</evidence>
<organism evidence="1 2">
    <name type="scientific">Coemansia aciculifera</name>
    <dbReference type="NCBI Taxonomy" id="417176"/>
    <lineage>
        <taxon>Eukaryota</taxon>
        <taxon>Fungi</taxon>
        <taxon>Fungi incertae sedis</taxon>
        <taxon>Zoopagomycota</taxon>
        <taxon>Kickxellomycotina</taxon>
        <taxon>Kickxellomycetes</taxon>
        <taxon>Kickxellales</taxon>
        <taxon>Kickxellaceae</taxon>
        <taxon>Coemansia</taxon>
    </lineage>
</organism>
<comment type="caution">
    <text evidence="1">The sequence shown here is derived from an EMBL/GenBank/DDBJ whole genome shotgun (WGS) entry which is preliminary data.</text>
</comment>
<dbReference type="Proteomes" id="UP001139981">
    <property type="component" value="Unassembled WGS sequence"/>
</dbReference>
<proteinExistence type="predicted"/>
<reference evidence="1" key="1">
    <citation type="submission" date="2022-07" db="EMBL/GenBank/DDBJ databases">
        <title>Phylogenomic reconstructions and comparative analyses of Kickxellomycotina fungi.</title>
        <authorList>
            <person name="Reynolds N.K."/>
            <person name="Stajich J.E."/>
            <person name="Barry K."/>
            <person name="Grigoriev I.V."/>
            <person name="Crous P."/>
            <person name="Smith M.E."/>
        </authorList>
    </citation>
    <scope>NUCLEOTIDE SEQUENCE</scope>
    <source>
        <strain evidence="1">CBS 190363</strain>
    </source>
</reference>
<keyword evidence="2" id="KW-1185">Reference proteome</keyword>
<feature type="non-terminal residue" evidence="1">
    <location>
        <position position="86"/>
    </location>
</feature>